<organism evidence="1 2">
    <name type="scientific">Staphylococcus pragensis</name>
    <dbReference type="NCBI Taxonomy" id="1611836"/>
    <lineage>
        <taxon>Bacteria</taxon>
        <taxon>Bacillati</taxon>
        <taxon>Bacillota</taxon>
        <taxon>Bacilli</taxon>
        <taxon>Bacillales</taxon>
        <taxon>Staphylococcaceae</taxon>
        <taxon>Staphylococcus</taxon>
    </lineage>
</organism>
<dbReference type="AlphaFoldDB" id="A0A4Z1BTJ0"/>
<proteinExistence type="predicted"/>
<evidence type="ECO:0008006" key="3">
    <source>
        <dbReference type="Google" id="ProtNLM"/>
    </source>
</evidence>
<gene>
    <name evidence="1" type="ORF">E2558_10630</name>
</gene>
<comment type="caution">
    <text evidence="1">The sequence shown here is derived from an EMBL/GenBank/DDBJ whole genome shotgun (WGS) entry which is preliminary data.</text>
</comment>
<dbReference type="RefSeq" id="WP_126564882.1">
    <property type="nucleotide sequence ID" value="NZ_BMCY01000006.1"/>
</dbReference>
<dbReference type="Proteomes" id="UP000297459">
    <property type="component" value="Unassembled WGS sequence"/>
</dbReference>
<name>A0A4Z1BTJ0_9STAP</name>
<evidence type="ECO:0000313" key="2">
    <source>
        <dbReference type="Proteomes" id="UP000297459"/>
    </source>
</evidence>
<protein>
    <recommendedName>
        <fullName evidence="3">YwpF protein</fullName>
    </recommendedName>
</protein>
<keyword evidence="2" id="KW-1185">Reference proteome</keyword>
<accession>A0A4Z1BTJ0</accession>
<dbReference type="EMBL" id="SRPJ01000008">
    <property type="protein sequence ID" value="TGN23781.1"/>
    <property type="molecule type" value="Genomic_DNA"/>
</dbReference>
<dbReference type="Pfam" id="PF14183">
    <property type="entry name" value="YwpF"/>
    <property type="match status" value="1"/>
</dbReference>
<dbReference type="InterPro" id="IPR025573">
    <property type="entry name" value="YwpF"/>
</dbReference>
<sequence>MKTFKAVRFQIVNENGGITEFELEDGVIINKENSGTGWLLEVVISNAHHETMKKYYDDQTLLDIRVVITRPSNDPALFDATIKSIKTFDTTMSIVFECHIYTLRQVYAESLLEQLIDEGLSGEELKVTFNRMMQSKPKLKEEKFDRDE</sequence>
<evidence type="ECO:0000313" key="1">
    <source>
        <dbReference type="EMBL" id="TGN23781.1"/>
    </source>
</evidence>
<reference evidence="1 2" key="1">
    <citation type="submission" date="2019-04" db="EMBL/GenBank/DDBJ databases">
        <title>Genomic characterization of Staphylococcus petrasii strains.</title>
        <authorList>
            <person name="Vrbovska V."/>
            <person name="Kovarovic V."/>
            <person name="Maslanova I."/>
            <person name="Indrakova A."/>
            <person name="Petras P."/>
            <person name="Sedo O."/>
            <person name="Svec P."/>
            <person name="Fisarova L."/>
            <person name="Sedlacek I."/>
            <person name="Doskar J."/>
            <person name="Pantucek R."/>
        </authorList>
    </citation>
    <scope>NUCLEOTIDE SEQUENCE [LARGE SCALE GENOMIC DNA]</scope>
    <source>
        <strain evidence="1 2">CCM 8529</strain>
    </source>
</reference>